<accession>A0ACC3CVW9</accession>
<keyword evidence="2" id="KW-1185">Reference proteome</keyword>
<reference evidence="1" key="1">
    <citation type="submission" date="2024-09" db="EMBL/GenBank/DDBJ databases">
        <title>Black Yeasts Isolated from many extreme environments.</title>
        <authorList>
            <person name="Coleine C."/>
            <person name="Stajich J.E."/>
            <person name="Selbmann L."/>
        </authorList>
    </citation>
    <scope>NUCLEOTIDE SEQUENCE</scope>
    <source>
        <strain evidence="1">CCFEE 5737</strain>
    </source>
</reference>
<comment type="caution">
    <text evidence="1">The sequence shown here is derived from an EMBL/GenBank/DDBJ whole genome shotgun (WGS) entry which is preliminary data.</text>
</comment>
<sequence>QHHDPSYDKDGYDGDGFHRDTGFDREGFTRQGYDHRGRDRSGKQMFHTKETPSHASSAGAGGRGRALGPAMRGRGRGRGQGRGGGHFGGHTDQVEQLDAEIQALDLDDEWIEEDRAARQELGLNNAAEFGQENGEEGFDFDQEDDFEADDDLAVVGDVDGEPGWGPRPGNAAPNGVEQDLAASAEDVETAHPAGDGGADEDETAFLPPPKISTGGFIRGVHALQPPYQLTFEEYMEDKSPALQDLLGRRLIAVLNWSEHSPAECDHDWQVREGETSVCELCAWIARQFCMECSKCGFCVCRDCSVDFRNRLEWTVPGTYTQPSYPFVGTFFLDRMFGEVHDEGDRECLCEQHGEPGGQEKNNMDEVAEYQRAELDDEQ</sequence>
<gene>
    <name evidence="1" type="ORF">LTS18_013649</name>
</gene>
<name>A0ACC3CVW9_9PEZI</name>
<evidence type="ECO:0000313" key="1">
    <source>
        <dbReference type="EMBL" id="KAK3045651.1"/>
    </source>
</evidence>
<protein>
    <submittedName>
        <fullName evidence="1">Uncharacterized protein</fullName>
    </submittedName>
</protein>
<dbReference type="Proteomes" id="UP001186974">
    <property type="component" value="Unassembled WGS sequence"/>
</dbReference>
<proteinExistence type="predicted"/>
<organism evidence="1 2">
    <name type="scientific">Coniosporium uncinatum</name>
    <dbReference type="NCBI Taxonomy" id="93489"/>
    <lineage>
        <taxon>Eukaryota</taxon>
        <taxon>Fungi</taxon>
        <taxon>Dikarya</taxon>
        <taxon>Ascomycota</taxon>
        <taxon>Pezizomycotina</taxon>
        <taxon>Dothideomycetes</taxon>
        <taxon>Dothideomycetes incertae sedis</taxon>
        <taxon>Coniosporium</taxon>
    </lineage>
</organism>
<evidence type="ECO:0000313" key="2">
    <source>
        <dbReference type="Proteomes" id="UP001186974"/>
    </source>
</evidence>
<dbReference type="EMBL" id="JAWDJW010010578">
    <property type="protein sequence ID" value="KAK3045651.1"/>
    <property type="molecule type" value="Genomic_DNA"/>
</dbReference>
<feature type="non-terminal residue" evidence="1">
    <location>
        <position position="1"/>
    </location>
</feature>